<keyword evidence="1" id="KW-1133">Transmembrane helix</keyword>
<feature type="transmembrane region" description="Helical" evidence="1">
    <location>
        <begin position="142"/>
        <end position="162"/>
    </location>
</feature>
<feature type="transmembrane region" description="Helical" evidence="1">
    <location>
        <begin position="215"/>
        <end position="241"/>
    </location>
</feature>
<keyword evidence="1" id="KW-0472">Membrane</keyword>
<feature type="transmembrane region" description="Helical" evidence="1">
    <location>
        <begin position="182"/>
        <end position="203"/>
    </location>
</feature>
<reference evidence="2" key="2">
    <citation type="submission" date="2020-10" db="EMBL/GenBank/DDBJ databases">
        <title>Mucilaginibacter sp. nov., isolated from soil.</title>
        <authorList>
            <person name="Jeon C.O."/>
        </authorList>
    </citation>
    <scope>NUCLEOTIDE SEQUENCE</scope>
    <source>
        <strain evidence="2">R11</strain>
    </source>
</reference>
<comment type="caution">
    <text evidence="2">The sequence shown here is derived from an EMBL/GenBank/DDBJ whole genome shotgun (WGS) entry which is preliminary data.</text>
</comment>
<keyword evidence="3" id="KW-1185">Reference proteome</keyword>
<feature type="transmembrane region" description="Helical" evidence="1">
    <location>
        <begin position="305"/>
        <end position="327"/>
    </location>
</feature>
<sequence length="338" mass="37179">MNRLQKMAPALTLVFMAPMLTEVLPGATRFSSIFVLPIEMCVWGGGALLIRAAVRKWNLGWISMLLMAIGLSIAEECLIQQTSFAPLVIRLKGVTYARSFSINYVYLTWALIYESVFVVFLPVYLVELIFSDRAGETWVSKAGLIITSIFFVLGSYLAWFSWTRIARPKVFHLPIYTPPAPAIITAFVVILILVFIAISVLKNKQYATTPLTPPLPWLLGLVGAVWAVLLYGIVLLAFGIAPNVSPLISVGIGLLLAVFALIFIPRFVVAPQWQSNYRFALIFGVLLGSWAISFVGFMGPATKDLYFKIITNIIAVVLMLVLGSNVAKRRAASSVSIA</sequence>
<feature type="transmembrane region" description="Helical" evidence="1">
    <location>
        <begin position="57"/>
        <end position="74"/>
    </location>
</feature>
<feature type="transmembrane region" description="Helical" evidence="1">
    <location>
        <begin position="279"/>
        <end position="299"/>
    </location>
</feature>
<keyword evidence="1" id="KW-0812">Transmembrane</keyword>
<feature type="transmembrane region" description="Helical" evidence="1">
    <location>
        <begin position="106"/>
        <end position="130"/>
    </location>
</feature>
<feature type="transmembrane region" description="Helical" evidence="1">
    <location>
        <begin position="31"/>
        <end position="50"/>
    </location>
</feature>
<feature type="transmembrane region" description="Helical" evidence="1">
    <location>
        <begin position="247"/>
        <end position="267"/>
    </location>
</feature>
<dbReference type="Proteomes" id="UP000638732">
    <property type="component" value="Unassembled WGS sequence"/>
</dbReference>
<gene>
    <name evidence="2" type="ORF">GSY63_13965</name>
</gene>
<dbReference type="RefSeq" id="WP_166586447.1">
    <property type="nucleotide sequence ID" value="NZ_WWEO01000043.1"/>
</dbReference>
<proteinExistence type="predicted"/>
<dbReference type="AlphaFoldDB" id="A0A965ZGB7"/>
<accession>A0A965ZGB7</accession>
<evidence type="ECO:0000313" key="3">
    <source>
        <dbReference type="Proteomes" id="UP000638732"/>
    </source>
</evidence>
<name>A0A965ZGB7_9SPHI</name>
<evidence type="ECO:0000256" key="1">
    <source>
        <dbReference type="SAM" id="Phobius"/>
    </source>
</evidence>
<dbReference type="EMBL" id="WWEO01000043">
    <property type="protein sequence ID" value="NCD70470.1"/>
    <property type="molecule type" value="Genomic_DNA"/>
</dbReference>
<evidence type="ECO:0000313" key="2">
    <source>
        <dbReference type="EMBL" id="NCD70470.1"/>
    </source>
</evidence>
<organism evidence="2 3">
    <name type="scientific">Mucilaginibacter agri</name>
    <dbReference type="NCBI Taxonomy" id="2695265"/>
    <lineage>
        <taxon>Bacteria</taxon>
        <taxon>Pseudomonadati</taxon>
        <taxon>Bacteroidota</taxon>
        <taxon>Sphingobacteriia</taxon>
        <taxon>Sphingobacteriales</taxon>
        <taxon>Sphingobacteriaceae</taxon>
        <taxon>Mucilaginibacter</taxon>
    </lineage>
</organism>
<protein>
    <submittedName>
        <fullName evidence="2">Uncharacterized protein</fullName>
    </submittedName>
</protein>
<reference evidence="2" key="1">
    <citation type="submission" date="2020-01" db="EMBL/GenBank/DDBJ databases">
        <authorList>
            <person name="Seo Y.L."/>
        </authorList>
    </citation>
    <scope>NUCLEOTIDE SEQUENCE</scope>
    <source>
        <strain evidence="2">R11</strain>
    </source>
</reference>